<dbReference type="Proteomes" id="UP001255856">
    <property type="component" value="Unassembled WGS sequence"/>
</dbReference>
<proteinExistence type="inferred from homology"/>
<dbReference type="PANTHER" id="PTHR10744">
    <property type="entry name" value="40S RIBOSOMAL PROTEIN S11 FAMILY MEMBER"/>
    <property type="match status" value="1"/>
</dbReference>
<evidence type="ECO:0000313" key="9">
    <source>
        <dbReference type="Proteomes" id="UP001255856"/>
    </source>
</evidence>
<dbReference type="Pfam" id="PF00366">
    <property type="entry name" value="Ribosomal_S17"/>
    <property type="match status" value="1"/>
</dbReference>
<dbReference type="NCBIfam" id="TIGR03635">
    <property type="entry name" value="uS17_bact"/>
    <property type="match status" value="1"/>
</dbReference>
<accession>A0AAD9IN01</accession>
<dbReference type="PANTHER" id="PTHR10744:SF1">
    <property type="entry name" value="SMALL RIBOSOMAL SUBUNIT PROTEIN US17M"/>
    <property type="match status" value="1"/>
</dbReference>
<dbReference type="GO" id="GO:0005840">
    <property type="term" value="C:ribosome"/>
    <property type="evidence" value="ECO:0007669"/>
    <property type="project" value="UniProtKB-KW"/>
</dbReference>
<name>A0AAD9IN01_PROWI</name>
<comment type="similarity">
    <text evidence="2">Belongs to the universal ribosomal protein uS17 family.</text>
</comment>
<dbReference type="AlphaFoldDB" id="A0AAD9IN01"/>
<keyword evidence="9" id="KW-1185">Reference proteome</keyword>
<reference evidence="8" key="1">
    <citation type="submission" date="2021-01" db="EMBL/GenBank/DDBJ databases">
        <authorList>
            <person name="Eckstrom K.M.E."/>
        </authorList>
    </citation>
    <scope>NUCLEOTIDE SEQUENCE</scope>
    <source>
        <strain evidence="8">UVCC 0001</strain>
    </source>
</reference>
<organism evidence="8 9">
    <name type="scientific">Prototheca wickerhamii</name>
    <dbReference type="NCBI Taxonomy" id="3111"/>
    <lineage>
        <taxon>Eukaryota</taxon>
        <taxon>Viridiplantae</taxon>
        <taxon>Chlorophyta</taxon>
        <taxon>core chlorophytes</taxon>
        <taxon>Trebouxiophyceae</taxon>
        <taxon>Chlorellales</taxon>
        <taxon>Chlorellaceae</taxon>
        <taxon>Prototheca</taxon>
    </lineage>
</organism>
<dbReference type="GO" id="GO:0003735">
    <property type="term" value="F:structural constituent of ribosome"/>
    <property type="evidence" value="ECO:0007669"/>
    <property type="project" value="InterPro"/>
</dbReference>
<dbReference type="EMBL" id="JASFZW010000001">
    <property type="protein sequence ID" value="KAK2080289.1"/>
    <property type="molecule type" value="Genomic_DNA"/>
</dbReference>
<dbReference type="PRINTS" id="PR00973">
    <property type="entry name" value="RIBOSOMALS17"/>
</dbReference>
<evidence type="ECO:0000256" key="2">
    <source>
        <dbReference type="ARBA" id="ARBA00010254"/>
    </source>
</evidence>
<dbReference type="Gene3D" id="2.40.50.140">
    <property type="entry name" value="Nucleic acid-binding proteins"/>
    <property type="match status" value="1"/>
</dbReference>
<dbReference type="GO" id="GO:1990904">
    <property type="term" value="C:ribonucleoprotein complex"/>
    <property type="evidence" value="ECO:0007669"/>
    <property type="project" value="UniProtKB-KW"/>
</dbReference>
<evidence type="ECO:0000256" key="7">
    <source>
        <dbReference type="ARBA" id="ARBA00035251"/>
    </source>
</evidence>
<evidence type="ECO:0000256" key="1">
    <source>
        <dbReference type="ARBA" id="ARBA00002932"/>
    </source>
</evidence>
<dbReference type="InterPro" id="IPR012340">
    <property type="entry name" value="NA-bd_OB-fold"/>
</dbReference>
<evidence type="ECO:0000256" key="3">
    <source>
        <dbReference type="ARBA" id="ARBA00022730"/>
    </source>
</evidence>
<dbReference type="SUPFAM" id="SSF50249">
    <property type="entry name" value="Nucleic acid-binding proteins"/>
    <property type="match status" value="1"/>
</dbReference>
<evidence type="ECO:0000256" key="4">
    <source>
        <dbReference type="ARBA" id="ARBA00022884"/>
    </source>
</evidence>
<dbReference type="InterPro" id="IPR019984">
    <property type="entry name" value="Ribosomal_uS17_bact/chlr"/>
</dbReference>
<comment type="function">
    <text evidence="1">One of the primary rRNA binding proteins, it binds specifically to the 5'-end of 16S ribosomal RNA.</text>
</comment>
<dbReference type="InterPro" id="IPR000266">
    <property type="entry name" value="Ribosomal_uS17"/>
</dbReference>
<dbReference type="GO" id="GO:0005739">
    <property type="term" value="C:mitochondrion"/>
    <property type="evidence" value="ECO:0007669"/>
    <property type="project" value="TreeGrafter"/>
</dbReference>
<keyword evidence="4" id="KW-0694">RNA-binding</keyword>
<keyword evidence="3" id="KW-0699">rRNA-binding</keyword>
<keyword evidence="6" id="KW-0687">Ribonucleoprotein</keyword>
<dbReference type="CDD" id="cd00364">
    <property type="entry name" value="Ribosomal_uS17"/>
    <property type="match status" value="1"/>
</dbReference>
<dbReference type="GO" id="GO:0019843">
    <property type="term" value="F:rRNA binding"/>
    <property type="evidence" value="ECO:0007669"/>
    <property type="project" value="UniProtKB-KW"/>
</dbReference>
<dbReference type="NCBIfam" id="NF004123">
    <property type="entry name" value="PRK05610.1"/>
    <property type="match status" value="1"/>
</dbReference>
<protein>
    <recommendedName>
        <fullName evidence="7">Small ribosomal subunit protein uS17c</fullName>
    </recommendedName>
</protein>
<dbReference type="GO" id="GO:0006412">
    <property type="term" value="P:translation"/>
    <property type="evidence" value="ECO:0007669"/>
    <property type="project" value="InterPro"/>
</dbReference>
<comment type="caution">
    <text evidence="8">The sequence shown here is derived from an EMBL/GenBank/DDBJ whole genome shotgun (WGS) entry which is preliminary data.</text>
</comment>
<keyword evidence="5" id="KW-0689">Ribosomal protein</keyword>
<gene>
    <name evidence="8" type="ORF">QBZ16_000142</name>
</gene>
<evidence type="ECO:0000256" key="5">
    <source>
        <dbReference type="ARBA" id="ARBA00022980"/>
    </source>
</evidence>
<evidence type="ECO:0000313" key="8">
    <source>
        <dbReference type="EMBL" id="KAK2080289.1"/>
    </source>
</evidence>
<evidence type="ECO:0000256" key="6">
    <source>
        <dbReference type="ARBA" id="ARBA00023274"/>
    </source>
</evidence>
<sequence>MWCSPSRPGVVVGVPGGPPPRAATLVASAKRMTGKVVSTVNTKTAVVSVERWWVHPIYKKRLRRSKKYQVHDEDELAKVGDMVQIASCRPVSATKHFALDKVLDPVKQ</sequence>
<dbReference type="HAMAP" id="MF_01345_B">
    <property type="entry name" value="Ribosomal_uS17_B"/>
    <property type="match status" value="1"/>
</dbReference>